<comment type="catalytic activity">
    <reaction evidence="13">
        <text>a (3S)-3-hydroxyacyl-CoA + NAD(+) = a 3-oxoacyl-CoA + NADH + H(+)</text>
        <dbReference type="Rhea" id="RHEA:22432"/>
        <dbReference type="ChEBI" id="CHEBI:15378"/>
        <dbReference type="ChEBI" id="CHEBI:57318"/>
        <dbReference type="ChEBI" id="CHEBI:57540"/>
        <dbReference type="ChEBI" id="CHEBI:57945"/>
        <dbReference type="ChEBI" id="CHEBI:90726"/>
        <dbReference type="EC" id="1.1.1.35"/>
    </reaction>
</comment>
<evidence type="ECO:0000256" key="12">
    <source>
        <dbReference type="ARBA" id="ARBA00023268"/>
    </source>
</evidence>
<dbReference type="InterPro" id="IPR008927">
    <property type="entry name" value="6-PGluconate_DH-like_C_sf"/>
</dbReference>
<dbReference type="Gene3D" id="3.90.226.10">
    <property type="entry name" value="2-enoyl-CoA Hydratase, Chain A, domain 1"/>
    <property type="match status" value="1"/>
</dbReference>
<evidence type="ECO:0000256" key="11">
    <source>
        <dbReference type="ARBA" id="ARBA00023239"/>
    </source>
</evidence>
<dbReference type="InterPro" id="IPR036291">
    <property type="entry name" value="NAD(P)-bd_dom_sf"/>
</dbReference>
<keyword evidence="12" id="KW-0511">Multifunctional enzyme</keyword>
<dbReference type="SUPFAM" id="SSF51735">
    <property type="entry name" value="NAD(P)-binding Rossmann-fold domains"/>
    <property type="match status" value="1"/>
</dbReference>
<comment type="similarity">
    <text evidence="14">Belongs to the enoyl-CoA hydratase/isomerase family.</text>
</comment>
<dbReference type="PANTHER" id="PTHR23309:SF51">
    <property type="entry name" value="3-HYDROXYACYL-COA DEHYDROGENASE-RELATED"/>
    <property type="match status" value="1"/>
</dbReference>
<evidence type="ECO:0000256" key="9">
    <source>
        <dbReference type="ARBA" id="ARBA00023140"/>
    </source>
</evidence>
<keyword evidence="6" id="KW-0560">Oxidoreductase</keyword>
<evidence type="ECO:0000256" key="14">
    <source>
        <dbReference type="RuleBase" id="RU003707"/>
    </source>
</evidence>
<dbReference type="SUPFAM" id="SSF48179">
    <property type="entry name" value="6-phosphogluconate dehydrogenase C-terminal domain-like"/>
    <property type="match status" value="2"/>
</dbReference>
<feature type="domain" description="3-hydroxyacyl-CoA dehydrogenase C-terminal" evidence="15">
    <location>
        <begin position="627"/>
        <end position="714"/>
    </location>
</feature>
<sequence length="726" mass="76967">MPPEAVQYQCRNQVAFLLIDYPPVNVLAAPVRVGLARALETALADASVRAIVIGCVGKTFSAGADIGEFDGPVAEPTLQAVFASLEASTKPIVAAVHGLALGGGVELALACHYRVATADAKLGLPEITLGLIPGAGGTQRLPRVIGATAALDMIVSGAPVDAAAASKLGLIDAIVEADLMQGAQRFCEQLIGQGGQPRPTGARAVDATGFDEAGIAALLSKHSRALKGRTTQQLVIEALTVATQSNFETGLAAERRIADRSIATLESQALRHLFFAERQVSKVPGVIPELSKAIGRQSTVERDGAGWANKAPIARVAVIGAGTMGSGIATACADAGIAVTLIDSHAEGLERGLSLIASNYESSVARGRLTHEEAARRRERIVDSLDLGAAAEADVVIEAVFEDLALKQRLLSTVASLTPASTLLASNTSTLSIAELARPCRDPQRVVGLHFFSPAHVMKLLEIVRAPTTDPAAVGRALTLAKQLKKIGVVAGDAFGFIGNKMMLDGYWREAELLMLEGATPEQVDSAMESFGFAMGPARVSDLGGTDVGTKTRIELFKRETRADPYFVIADALTAMNRLGQKTLAGFYRYRPGERQALPDETVATLIETLAAERGIARRSIDSSESVERCLLQLINVGAQVLDSGVAMRAADIDVVWVHGYGFPKHLGGPMFHADSLGLKHVLERFEHYGARMKNRNDYWRPAALLETLARQGRSFADWDRERSAS</sequence>
<dbReference type="Pfam" id="PF02737">
    <property type="entry name" value="3HCDH_N"/>
    <property type="match status" value="1"/>
</dbReference>
<keyword evidence="10" id="KW-0413">Isomerase</keyword>
<dbReference type="Pfam" id="PF00725">
    <property type="entry name" value="3HCDH"/>
    <property type="match status" value="2"/>
</dbReference>
<keyword evidence="11" id="KW-0456">Lyase</keyword>
<keyword evidence="4" id="KW-0276">Fatty acid metabolism</keyword>
<dbReference type="Gene3D" id="1.10.1040.50">
    <property type="match status" value="1"/>
</dbReference>
<organism evidence="17 18">
    <name type="scientific">Steroidobacter flavus</name>
    <dbReference type="NCBI Taxonomy" id="1842136"/>
    <lineage>
        <taxon>Bacteria</taxon>
        <taxon>Pseudomonadati</taxon>
        <taxon>Pseudomonadota</taxon>
        <taxon>Gammaproteobacteria</taxon>
        <taxon>Steroidobacterales</taxon>
        <taxon>Steroidobacteraceae</taxon>
        <taxon>Steroidobacter</taxon>
    </lineage>
</organism>
<evidence type="ECO:0000256" key="8">
    <source>
        <dbReference type="ARBA" id="ARBA00023098"/>
    </source>
</evidence>
<proteinExistence type="inferred from homology"/>
<evidence type="ECO:0000256" key="13">
    <source>
        <dbReference type="ARBA" id="ARBA00049556"/>
    </source>
</evidence>
<comment type="pathway">
    <text evidence="2">Lipid metabolism; fatty acid beta-oxidation.</text>
</comment>
<keyword evidence="5" id="KW-0442">Lipid degradation</keyword>
<feature type="domain" description="3-hydroxyacyl-CoA dehydrogenase C-terminal" evidence="15">
    <location>
        <begin position="496"/>
        <end position="590"/>
    </location>
</feature>
<evidence type="ECO:0000259" key="16">
    <source>
        <dbReference type="Pfam" id="PF02737"/>
    </source>
</evidence>
<dbReference type="Proteomes" id="UP001595904">
    <property type="component" value="Unassembled WGS sequence"/>
</dbReference>
<evidence type="ECO:0000256" key="5">
    <source>
        <dbReference type="ARBA" id="ARBA00022963"/>
    </source>
</evidence>
<reference evidence="18" key="1">
    <citation type="journal article" date="2019" name="Int. J. Syst. Evol. Microbiol.">
        <title>The Global Catalogue of Microorganisms (GCM) 10K type strain sequencing project: providing services to taxonomists for standard genome sequencing and annotation.</title>
        <authorList>
            <consortium name="The Broad Institute Genomics Platform"/>
            <consortium name="The Broad Institute Genome Sequencing Center for Infectious Disease"/>
            <person name="Wu L."/>
            <person name="Ma J."/>
        </authorList>
    </citation>
    <scope>NUCLEOTIDE SEQUENCE [LARGE SCALE GENOMIC DNA]</scope>
    <source>
        <strain evidence="18">CGMCC 1.10759</strain>
    </source>
</reference>
<keyword evidence="8" id="KW-0443">Lipid metabolism</keyword>
<dbReference type="InterPro" id="IPR018376">
    <property type="entry name" value="Enoyl-CoA_hyd/isom_CS"/>
</dbReference>
<comment type="similarity">
    <text evidence="3">In the N-terminal section; belongs to the enoyl-CoA hydratase/isomerase family.</text>
</comment>
<feature type="domain" description="3-hydroxyacyl-CoA dehydrogenase NAD binding" evidence="16">
    <location>
        <begin position="316"/>
        <end position="493"/>
    </location>
</feature>
<protein>
    <submittedName>
        <fullName evidence="17">3-hydroxyacyl-CoA dehydrogenase NAD-binding domain-containing protein</fullName>
    </submittedName>
</protein>
<evidence type="ECO:0000256" key="1">
    <source>
        <dbReference type="ARBA" id="ARBA00004275"/>
    </source>
</evidence>
<evidence type="ECO:0000256" key="10">
    <source>
        <dbReference type="ARBA" id="ARBA00023235"/>
    </source>
</evidence>
<dbReference type="EMBL" id="JBHSDU010000010">
    <property type="protein sequence ID" value="MFC4311830.1"/>
    <property type="molecule type" value="Genomic_DNA"/>
</dbReference>
<evidence type="ECO:0000256" key="2">
    <source>
        <dbReference type="ARBA" id="ARBA00005005"/>
    </source>
</evidence>
<comment type="caution">
    <text evidence="17">The sequence shown here is derived from an EMBL/GenBank/DDBJ whole genome shotgun (WGS) entry which is preliminary data.</text>
</comment>
<keyword evidence="9" id="KW-0576">Peroxisome</keyword>
<keyword evidence="18" id="KW-1185">Reference proteome</keyword>
<evidence type="ECO:0000256" key="6">
    <source>
        <dbReference type="ARBA" id="ARBA00023002"/>
    </source>
</evidence>
<accession>A0ABV8SXJ8</accession>
<dbReference type="InterPro" id="IPR006176">
    <property type="entry name" value="3-OHacyl-CoA_DH_NAD-bd"/>
</dbReference>
<dbReference type="InterPro" id="IPR006108">
    <property type="entry name" value="3HC_DH_C"/>
</dbReference>
<dbReference type="RefSeq" id="WP_380600710.1">
    <property type="nucleotide sequence ID" value="NZ_JBHSDU010000010.1"/>
</dbReference>
<dbReference type="Pfam" id="PF00378">
    <property type="entry name" value="ECH_1"/>
    <property type="match status" value="1"/>
</dbReference>
<keyword evidence="7" id="KW-0520">NAD</keyword>
<evidence type="ECO:0000313" key="17">
    <source>
        <dbReference type="EMBL" id="MFC4311830.1"/>
    </source>
</evidence>
<evidence type="ECO:0000256" key="7">
    <source>
        <dbReference type="ARBA" id="ARBA00023027"/>
    </source>
</evidence>
<evidence type="ECO:0000256" key="4">
    <source>
        <dbReference type="ARBA" id="ARBA00022832"/>
    </source>
</evidence>
<evidence type="ECO:0000259" key="15">
    <source>
        <dbReference type="Pfam" id="PF00725"/>
    </source>
</evidence>
<name>A0ABV8SXJ8_9GAMM</name>
<dbReference type="CDD" id="cd06558">
    <property type="entry name" value="crotonase-like"/>
    <property type="match status" value="1"/>
</dbReference>
<dbReference type="PROSITE" id="PS00166">
    <property type="entry name" value="ENOYL_COA_HYDRATASE"/>
    <property type="match status" value="1"/>
</dbReference>
<dbReference type="InterPro" id="IPR029045">
    <property type="entry name" value="ClpP/crotonase-like_dom_sf"/>
</dbReference>
<evidence type="ECO:0000256" key="3">
    <source>
        <dbReference type="ARBA" id="ARBA00008750"/>
    </source>
</evidence>
<dbReference type="Gene3D" id="3.40.50.720">
    <property type="entry name" value="NAD(P)-binding Rossmann-like Domain"/>
    <property type="match status" value="1"/>
</dbReference>
<comment type="subcellular location">
    <subcellularLocation>
        <location evidence="1">Peroxisome</location>
    </subcellularLocation>
</comment>
<gene>
    <name evidence="17" type="ORF">ACFPN2_22285</name>
</gene>
<dbReference type="InterPro" id="IPR001753">
    <property type="entry name" value="Enoyl-CoA_hydra/iso"/>
</dbReference>
<dbReference type="PANTHER" id="PTHR23309">
    <property type="entry name" value="3-HYDROXYACYL-COA DEHYROGENASE"/>
    <property type="match status" value="1"/>
</dbReference>
<evidence type="ECO:0000313" key="18">
    <source>
        <dbReference type="Proteomes" id="UP001595904"/>
    </source>
</evidence>
<dbReference type="SUPFAM" id="SSF52096">
    <property type="entry name" value="ClpP/crotonase"/>
    <property type="match status" value="1"/>
</dbReference>